<keyword evidence="1" id="KW-0472">Membrane</keyword>
<dbReference type="EMBL" id="CP024847">
    <property type="protein sequence ID" value="AUR52980.1"/>
    <property type="molecule type" value="Genomic_DNA"/>
</dbReference>
<keyword evidence="3" id="KW-1185">Reference proteome</keyword>
<dbReference type="AlphaFoldDB" id="A0A2I7N946"/>
<evidence type="ECO:0008006" key="4">
    <source>
        <dbReference type="Google" id="ProtNLM"/>
    </source>
</evidence>
<reference evidence="3" key="1">
    <citation type="submission" date="2017-11" db="EMBL/GenBank/DDBJ databases">
        <authorList>
            <person name="Chan K.G."/>
            <person name="Lee L.S."/>
        </authorList>
    </citation>
    <scope>NUCLEOTIDE SEQUENCE [LARGE SCALE GENOMIC DNA]</scope>
    <source>
        <strain evidence="3">DSM 100970</strain>
    </source>
</reference>
<dbReference type="RefSeq" id="WP_102952266.1">
    <property type="nucleotide sequence ID" value="NZ_CP024847.1"/>
</dbReference>
<proteinExistence type="predicted"/>
<protein>
    <recommendedName>
        <fullName evidence="4">DUF4760 domain-containing protein</fullName>
    </recommendedName>
</protein>
<gene>
    <name evidence="2" type="ORF">CUN60_11980</name>
</gene>
<sequence length="178" mass="20701">MSNYLCSVDWNIWGTWVGSIATLITGGGVMWIAYRQLKLERKDRQISEALRFQEYYLQLVNMHTQFMEHFGTCTYYNRDIPNTQIITMDPSYLQKMLGTLSSFEILQSKIELWLPDDLSNASGDLFKEVKEIMNKIAHEAATLFDIQNTITKLPRLKDAINIVYKQYASKYKNIIIPA</sequence>
<evidence type="ECO:0000256" key="1">
    <source>
        <dbReference type="SAM" id="Phobius"/>
    </source>
</evidence>
<evidence type="ECO:0000313" key="3">
    <source>
        <dbReference type="Proteomes" id="UP000236655"/>
    </source>
</evidence>
<evidence type="ECO:0000313" key="2">
    <source>
        <dbReference type="EMBL" id="AUR52980.1"/>
    </source>
</evidence>
<organism evidence="2 3">
    <name type="scientific">Aquella oligotrophica</name>
    <dbReference type="NCBI Taxonomy" id="2067065"/>
    <lineage>
        <taxon>Bacteria</taxon>
        <taxon>Pseudomonadati</taxon>
        <taxon>Pseudomonadota</taxon>
        <taxon>Betaproteobacteria</taxon>
        <taxon>Neisseriales</taxon>
        <taxon>Neisseriaceae</taxon>
        <taxon>Aquella</taxon>
    </lineage>
</organism>
<feature type="transmembrane region" description="Helical" evidence="1">
    <location>
        <begin position="12"/>
        <end position="34"/>
    </location>
</feature>
<keyword evidence="1" id="KW-1133">Transmembrane helix</keyword>
<name>A0A2I7N946_9NEIS</name>
<accession>A0A2I7N946</accession>
<keyword evidence="1" id="KW-0812">Transmembrane</keyword>
<dbReference type="Proteomes" id="UP000236655">
    <property type="component" value="Chromosome"/>
</dbReference>
<dbReference type="KEGG" id="nba:CUN60_11980"/>